<feature type="non-terminal residue" evidence="1">
    <location>
        <position position="1"/>
    </location>
</feature>
<dbReference type="AlphaFoldDB" id="A0A0F9AN27"/>
<organism evidence="1">
    <name type="scientific">marine sediment metagenome</name>
    <dbReference type="NCBI Taxonomy" id="412755"/>
    <lineage>
        <taxon>unclassified sequences</taxon>
        <taxon>metagenomes</taxon>
        <taxon>ecological metagenomes</taxon>
    </lineage>
</organism>
<accession>A0A0F9AN27</accession>
<reference evidence="1" key="1">
    <citation type="journal article" date="2015" name="Nature">
        <title>Complex archaea that bridge the gap between prokaryotes and eukaryotes.</title>
        <authorList>
            <person name="Spang A."/>
            <person name="Saw J.H."/>
            <person name="Jorgensen S.L."/>
            <person name="Zaremba-Niedzwiedzka K."/>
            <person name="Martijn J."/>
            <person name="Lind A.E."/>
            <person name="van Eijk R."/>
            <person name="Schleper C."/>
            <person name="Guy L."/>
            <person name="Ettema T.J."/>
        </authorList>
    </citation>
    <scope>NUCLEOTIDE SEQUENCE</scope>
</reference>
<name>A0A0F9AN27_9ZZZZ</name>
<comment type="caution">
    <text evidence="1">The sequence shown here is derived from an EMBL/GenBank/DDBJ whole genome shotgun (WGS) entry which is preliminary data.</text>
</comment>
<protein>
    <submittedName>
        <fullName evidence="1">Uncharacterized protein</fullName>
    </submittedName>
</protein>
<sequence length="70" mass="7812">IVVDGKVEVGKIAGNLFCGKGQVVGEDQSARVRHAREKKNYWGHITEVYSVMGDTRVDVMIDRKGIEHDN</sequence>
<gene>
    <name evidence="1" type="ORF">LCGC14_2891920</name>
</gene>
<proteinExistence type="predicted"/>
<evidence type="ECO:0000313" key="1">
    <source>
        <dbReference type="EMBL" id="KKK73626.1"/>
    </source>
</evidence>
<dbReference type="EMBL" id="LAZR01056701">
    <property type="protein sequence ID" value="KKK73626.1"/>
    <property type="molecule type" value="Genomic_DNA"/>
</dbReference>